<feature type="compositionally biased region" description="Basic and acidic residues" evidence="1">
    <location>
        <begin position="269"/>
        <end position="278"/>
    </location>
</feature>
<feature type="non-terminal residue" evidence="2">
    <location>
        <position position="1"/>
    </location>
</feature>
<dbReference type="AlphaFoldDB" id="A0A1N7KM49"/>
<keyword evidence="3" id="KW-1185">Reference proteome</keyword>
<proteinExistence type="predicted"/>
<evidence type="ECO:0000313" key="3">
    <source>
        <dbReference type="Proteomes" id="UP000186373"/>
    </source>
</evidence>
<evidence type="ECO:0000313" key="2">
    <source>
        <dbReference type="EMBL" id="SIS62614.1"/>
    </source>
</evidence>
<gene>
    <name evidence="2" type="ORF">SAMN05421639_1141</name>
</gene>
<protein>
    <submittedName>
        <fullName evidence="2">Uncharacterized protein</fullName>
    </submittedName>
</protein>
<accession>A0A1N7KM49</accession>
<sequence length="284" mass="31222">EQSSMAGRLKLCSVTVVEMWYPDNENEPNGSGHWEVTGYITKCDEMQGGDGSSNPNPEGPTYPYPGGGGGNTNNNTNPCEKMKTQNSSQPFKDKVSELDKKEVFDKSQETGFAAAYGPQTSFEPLANTDNDNLIFPPGNKYFGYIHTHLDSKEGVVKIFSPADVSTFLTTCVRNAQVKGTMTDAYGMVITSQGNYILKYSGDGNYGIGPGTLKSWDSWYNKEYTKLLDKDGLSQANVEKLFAQFLEEKVKLDGLEVYKSDKTTGNTSKLKYDGKDKPVKPIPCP</sequence>
<dbReference type="EMBL" id="FTNY01000014">
    <property type="protein sequence ID" value="SIS62614.1"/>
    <property type="molecule type" value="Genomic_DNA"/>
</dbReference>
<dbReference type="Proteomes" id="UP000186373">
    <property type="component" value="Unassembled WGS sequence"/>
</dbReference>
<feature type="region of interest" description="Disordered" evidence="1">
    <location>
        <begin position="260"/>
        <end position="284"/>
    </location>
</feature>
<feature type="region of interest" description="Disordered" evidence="1">
    <location>
        <begin position="40"/>
        <end position="94"/>
    </location>
</feature>
<reference evidence="3" key="1">
    <citation type="submission" date="2017-01" db="EMBL/GenBank/DDBJ databases">
        <authorList>
            <person name="Varghese N."/>
            <person name="Submissions S."/>
        </authorList>
    </citation>
    <scope>NUCLEOTIDE SEQUENCE [LARGE SCALE GENOMIC DNA]</scope>
    <source>
        <strain evidence="3">DSM 17126</strain>
    </source>
</reference>
<name>A0A1N7KM49_9FLAO</name>
<evidence type="ECO:0000256" key="1">
    <source>
        <dbReference type="SAM" id="MobiDB-lite"/>
    </source>
</evidence>
<dbReference type="RefSeq" id="WP_167369810.1">
    <property type="nucleotide sequence ID" value="NZ_FTNY01000014.1"/>
</dbReference>
<organism evidence="2 3">
    <name type="scientific">Chryseobacterium shigense</name>
    <dbReference type="NCBI Taxonomy" id="297244"/>
    <lineage>
        <taxon>Bacteria</taxon>
        <taxon>Pseudomonadati</taxon>
        <taxon>Bacteroidota</taxon>
        <taxon>Flavobacteriia</taxon>
        <taxon>Flavobacteriales</taxon>
        <taxon>Weeksellaceae</taxon>
        <taxon>Chryseobacterium group</taxon>
        <taxon>Chryseobacterium</taxon>
    </lineage>
</organism>